<dbReference type="EMBL" id="AFNT02000038">
    <property type="protein sequence ID" value="ERJ05276.1"/>
    <property type="molecule type" value="Genomic_DNA"/>
</dbReference>
<keyword evidence="13" id="KW-1185">Reference proteome</keyword>
<evidence type="ECO:0000256" key="1">
    <source>
        <dbReference type="ARBA" id="ARBA00005901"/>
    </source>
</evidence>
<dbReference type="PATRIC" id="fig|1033806.12.peg.1596"/>
<feature type="compositionally biased region" description="Acidic residues" evidence="9">
    <location>
        <begin position="27"/>
        <end position="40"/>
    </location>
</feature>
<dbReference type="HOGENOM" id="CLU_120786_0_0_2"/>
<name>F7PNM9_9EURY</name>
<evidence type="ECO:0000313" key="13">
    <source>
        <dbReference type="Proteomes" id="UP000015381"/>
    </source>
</evidence>
<dbReference type="GO" id="GO:0033178">
    <property type="term" value="C:proton-transporting two-sector ATPase complex, catalytic domain"/>
    <property type="evidence" value="ECO:0007669"/>
    <property type="project" value="InterPro"/>
</dbReference>
<comment type="subunit">
    <text evidence="8">Has multiple subunits with at least A(3), B(3), C, D, E, F, H, I and proteolipid K(x).</text>
</comment>
<dbReference type="Proteomes" id="UP000003861">
    <property type="component" value="Unassembled WGS sequence"/>
</dbReference>
<evidence type="ECO:0000256" key="4">
    <source>
        <dbReference type="ARBA" id="ARBA00022781"/>
    </source>
</evidence>
<dbReference type="NCBIfam" id="NF002629">
    <property type="entry name" value="PRK02292.1"/>
    <property type="match status" value="1"/>
</dbReference>
<evidence type="ECO:0000256" key="3">
    <source>
        <dbReference type="ARBA" id="ARBA00022475"/>
    </source>
</evidence>
<evidence type="ECO:0000313" key="12">
    <source>
        <dbReference type="Proteomes" id="UP000003861"/>
    </source>
</evidence>
<reference evidence="11 12" key="2">
    <citation type="journal article" date="2013" name="PLoS ONE">
        <title>INDIGO - INtegrated Data Warehouse of MIcrobial GenOmes with Examples from the Red Sea Extremophiles.</title>
        <authorList>
            <person name="Alam I."/>
            <person name="Antunes A."/>
            <person name="Kamau A.A."/>
            <person name="Ba Alawi W."/>
            <person name="Kalkatawi M."/>
            <person name="Stingl U."/>
            <person name="Bajic V.B."/>
        </authorList>
    </citation>
    <scope>NUCLEOTIDE SEQUENCE [LARGE SCALE GENOMIC DNA]</scope>
    <source>
        <strain evidence="11 12">SARL4B</strain>
    </source>
</reference>
<keyword evidence="11" id="KW-0378">Hydrolase</keyword>
<dbReference type="GO" id="GO:0042777">
    <property type="term" value="P:proton motive force-driven plasma membrane ATP synthesis"/>
    <property type="evidence" value="ECO:0007669"/>
    <property type="project" value="UniProtKB-UniRule"/>
</dbReference>
<evidence type="ECO:0000256" key="9">
    <source>
        <dbReference type="SAM" id="MobiDB-lite"/>
    </source>
</evidence>
<dbReference type="GO" id="GO:0005524">
    <property type="term" value="F:ATP binding"/>
    <property type="evidence" value="ECO:0007669"/>
    <property type="project" value="UniProtKB-UniRule"/>
</dbReference>
<reference evidence="10 13" key="3">
    <citation type="journal article" date="2014" name="Environ. Microbiol.">
        <title>Halorhabdus tiamatea: proteogenomics and glycosidase activity measurements identify the first cultivated euryarchaeon from a deep-sea anoxic brine lake as potential polysaccharide degrader.</title>
        <authorList>
            <person name="Werner J."/>
            <person name="Ferrer M."/>
            <person name="Michel G."/>
            <person name="Mann A.J."/>
            <person name="Huang S."/>
            <person name="Juarez S."/>
            <person name="Ciordia S."/>
            <person name="Albar J.P."/>
            <person name="Alcaide M."/>
            <person name="La Cono V."/>
            <person name="Yakimov M.M."/>
            <person name="Antunes A."/>
            <person name="Taborda M."/>
            <person name="Da Costa M.S."/>
            <person name="Amann R.I."/>
            <person name="Gloeckner F.O."/>
            <person name="Golyshina O.V."/>
            <person name="Golyshin P.N."/>
            <person name="Teeling H."/>
        </authorList>
    </citation>
    <scope>NUCLEOTIDE SEQUENCE [LARGE SCALE GENOMIC DNA]</scope>
    <source>
        <strain evidence="13">SARL4B</strain>
        <strain evidence="10">Type strain: SARL4B</strain>
    </source>
</reference>
<dbReference type="RefSeq" id="WP_008527637.1">
    <property type="nucleotide sequence ID" value="NC_021921.1"/>
</dbReference>
<dbReference type="STRING" id="1033806.HTIA_1608"/>
<dbReference type="PANTHER" id="PTHR45715">
    <property type="entry name" value="ATPASE H+-TRANSPORTING V1 SUBUNIT E1A-RELATED"/>
    <property type="match status" value="1"/>
</dbReference>
<keyword evidence="3 8" id="KW-1003">Cell membrane</keyword>
<comment type="function">
    <text evidence="8">Component of the A-type ATP synthase that produces ATP from ADP in the presence of a proton gradient across the membrane.</text>
</comment>
<reference evidence="11 12" key="1">
    <citation type="journal article" date="2011" name="J. Bacteriol.">
        <title>Genome sequence of Halorhabdus tiamatea, the first archaeon isolated from a deep-sea anoxic brine lake.</title>
        <authorList>
            <person name="Antunes A."/>
            <person name="Alam I."/>
            <person name="Bajic V.B."/>
            <person name="Stingl U."/>
        </authorList>
    </citation>
    <scope>NUCLEOTIDE SEQUENCE [LARGE SCALE GENOMIC DNA]</scope>
    <source>
        <strain evidence="11 12">SARL4B</strain>
    </source>
</reference>
<dbReference type="eggNOG" id="arCOG00869">
    <property type="taxonomic scope" value="Archaea"/>
</dbReference>
<dbReference type="Gene3D" id="3.30.2320.30">
    <property type="entry name" value="ATP synthase, E subunit, C-terminal"/>
    <property type="match status" value="1"/>
</dbReference>
<comment type="similarity">
    <text evidence="1 8">Belongs to the V-ATPase E subunit family.</text>
</comment>
<feature type="compositionally biased region" description="Basic and acidic residues" evidence="9">
    <location>
        <begin position="41"/>
        <end position="51"/>
    </location>
</feature>
<evidence type="ECO:0000256" key="7">
    <source>
        <dbReference type="ARBA" id="ARBA00023310"/>
    </source>
</evidence>
<dbReference type="Proteomes" id="UP000015381">
    <property type="component" value="Chromosome I"/>
</dbReference>
<evidence type="ECO:0000256" key="5">
    <source>
        <dbReference type="ARBA" id="ARBA00023065"/>
    </source>
</evidence>
<dbReference type="KEGG" id="hti:HTIA_1608"/>
<evidence type="ECO:0000256" key="6">
    <source>
        <dbReference type="ARBA" id="ARBA00023136"/>
    </source>
</evidence>
<dbReference type="GO" id="GO:0046961">
    <property type="term" value="F:proton-transporting ATPase activity, rotational mechanism"/>
    <property type="evidence" value="ECO:0007669"/>
    <property type="project" value="InterPro"/>
</dbReference>
<organism evidence="11 12">
    <name type="scientific">Halorhabdus tiamatea SARL4B</name>
    <dbReference type="NCBI Taxonomy" id="1033806"/>
    <lineage>
        <taxon>Archaea</taxon>
        <taxon>Methanobacteriati</taxon>
        <taxon>Methanobacteriota</taxon>
        <taxon>Stenosarchaea group</taxon>
        <taxon>Halobacteria</taxon>
        <taxon>Halobacteriales</taxon>
        <taxon>Haloarculaceae</taxon>
        <taxon>Halorhabdus</taxon>
    </lineage>
</organism>
<evidence type="ECO:0000256" key="8">
    <source>
        <dbReference type="HAMAP-Rule" id="MF_00311"/>
    </source>
</evidence>
<dbReference type="AlphaFoldDB" id="F7PNM9"/>
<keyword evidence="5 8" id="KW-0406">Ion transport</keyword>
<proteinExistence type="inferred from homology"/>
<keyword evidence="4 8" id="KW-0375">Hydrogen ion transport</keyword>
<evidence type="ECO:0000313" key="11">
    <source>
        <dbReference type="EMBL" id="ERJ05276.1"/>
    </source>
</evidence>
<dbReference type="GO" id="GO:0016787">
    <property type="term" value="F:hydrolase activity"/>
    <property type="evidence" value="ECO:0007669"/>
    <property type="project" value="UniProtKB-KW"/>
</dbReference>
<feature type="region of interest" description="Disordered" evidence="9">
    <location>
        <begin position="23"/>
        <end position="51"/>
    </location>
</feature>
<dbReference type="GO" id="GO:0005886">
    <property type="term" value="C:plasma membrane"/>
    <property type="evidence" value="ECO:0007669"/>
    <property type="project" value="UniProtKB-SubCell"/>
</dbReference>
<keyword evidence="6 8" id="KW-0472">Membrane</keyword>
<sequence>MSLEVVVEDIKAQAREQAEEITQAAESDAEEIVADAESDAEEIKTEREREVDRQIAQERERRISSAELEAKQERLEARREVLETVRERVESELANLDGERREELTRDLLESALEEFEGAVDVYGRAEDAALLEEIVADYDATLAGERDCLGGVVVESSASRVRVNNTFDSILEGVWEDEIRSISERLFEDVEALDGDVPEDDTGTTEQ</sequence>
<dbReference type="GeneID" id="23799842"/>
<gene>
    <name evidence="8 11" type="primary">atpE</name>
    <name evidence="11" type="ORF">HLRTI_002718</name>
    <name evidence="10" type="ORF">HTIA_1608</name>
</gene>
<protein>
    <recommendedName>
        <fullName evidence="8">A-type ATP synthase subunit E</fullName>
    </recommendedName>
</protein>
<dbReference type="EMBL" id="HF571520">
    <property type="protein sequence ID" value="CCQ33735.1"/>
    <property type="molecule type" value="Genomic_DNA"/>
</dbReference>
<dbReference type="InterPro" id="IPR002842">
    <property type="entry name" value="ATPase_V1_Esu"/>
</dbReference>
<keyword evidence="2 8" id="KW-0813">Transport</keyword>
<dbReference type="SUPFAM" id="SSF160527">
    <property type="entry name" value="V-type ATPase subunit E-like"/>
    <property type="match status" value="1"/>
</dbReference>
<dbReference type="HAMAP" id="MF_00311">
    <property type="entry name" value="ATP_synth_E_arch"/>
    <property type="match status" value="1"/>
</dbReference>
<dbReference type="GO" id="GO:0046933">
    <property type="term" value="F:proton-transporting ATP synthase activity, rotational mechanism"/>
    <property type="evidence" value="ECO:0007669"/>
    <property type="project" value="UniProtKB-UniRule"/>
</dbReference>
<dbReference type="InterPro" id="IPR038495">
    <property type="entry name" value="ATPase_E_C"/>
</dbReference>
<dbReference type="OrthoDB" id="4691at2157"/>
<evidence type="ECO:0000256" key="2">
    <source>
        <dbReference type="ARBA" id="ARBA00022448"/>
    </source>
</evidence>
<dbReference type="Gene3D" id="1.20.5.620">
    <property type="entry name" value="F1F0 ATP synthase subunit B, membrane domain"/>
    <property type="match status" value="1"/>
</dbReference>
<keyword evidence="7 8" id="KW-0066">ATP synthesis</keyword>
<accession>F7PNM9</accession>
<dbReference type="Pfam" id="PF01991">
    <property type="entry name" value="vATP-synt_E"/>
    <property type="match status" value="1"/>
</dbReference>
<comment type="subcellular location">
    <subcellularLocation>
        <location evidence="8">Cell membrane</location>
        <topology evidence="8">Peripheral membrane protein</topology>
    </subcellularLocation>
</comment>
<evidence type="ECO:0000313" key="10">
    <source>
        <dbReference type="EMBL" id="CCQ33735.1"/>
    </source>
</evidence>